<evidence type="ECO:0000256" key="3">
    <source>
        <dbReference type="ARBA" id="ARBA00022452"/>
    </source>
</evidence>
<dbReference type="SUPFAM" id="SSF49464">
    <property type="entry name" value="Carboxypeptidase regulatory domain-like"/>
    <property type="match status" value="1"/>
</dbReference>
<dbReference type="InterPro" id="IPR037066">
    <property type="entry name" value="Plug_dom_sf"/>
</dbReference>
<protein>
    <submittedName>
        <fullName evidence="9">TonB-dependent receptor plug</fullName>
    </submittedName>
</protein>
<dbReference type="SUPFAM" id="SSF56935">
    <property type="entry name" value="Porins"/>
    <property type="match status" value="1"/>
</dbReference>
<dbReference type="Pfam" id="PF07715">
    <property type="entry name" value="Plug"/>
    <property type="match status" value="1"/>
</dbReference>
<dbReference type="HOGENOM" id="CLU_004317_0_2_10"/>
<dbReference type="eggNOG" id="COG4206">
    <property type="taxonomic scope" value="Bacteria"/>
</dbReference>
<keyword evidence="6 7" id="KW-0998">Cell outer membrane</keyword>
<dbReference type="InterPro" id="IPR023996">
    <property type="entry name" value="TonB-dep_OMP_SusC/RagA"/>
</dbReference>
<dbReference type="GO" id="GO:0009279">
    <property type="term" value="C:cell outer membrane"/>
    <property type="evidence" value="ECO:0007669"/>
    <property type="project" value="UniProtKB-SubCell"/>
</dbReference>
<evidence type="ECO:0000313" key="10">
    <source>
        <dbReference type="Proteomes" id="UP000008461"/>
    </source>
</evidence>
<organism evidence="9 10">
    <name type="scientific">Haliscomenobacter hydrossis (strain ATCC 27775 / DSM 1100 / LMG 10767 / O)</name>
    <dbReference type="NCBI Taxonomy" id="760192"/>
    <lineage>
        <taxon>Bacteria</taxon>
        <taxon>Pseudomonadati</taxon>
        <taxon>Bacteroidota</taxon>
        <taxon>Saprospiria</taxon>
        <taxon>Saprospirales</taxon>
        <taxon>Haliscomenobacteraceae</taxon>
        <taxon>Haliscomenobacter</taxon>
    </lineage>
</organism>
<accession>F4KR61</accession>
<dbReference type="EMBL" id="CP002691">
    <property type="protein sequence ID" value="AEE53299.1"/>
    <property type="molecule type" value="Genomic_DNA"/>
</dbReference>
<evidence type="ECO:0000256" key="5">
    <source>
        <dbReference type="ARBA" id="ARBA00023136"/>
    </source>
</evidence>
<keyword evidence="10" id="KW-1185">Reference proteome</keyword>
<comment type="similarity">
    <text evidence="7">Belongs to the TonB-dependent receptor family.</text>
</comment>
<dbReference type="Gene3D" id="2.40.170.20">
    <property type="entry name" value="TonB-dependent receptor, beta-barrel domain"/>
    <property type="match status" value="1"/>
</dbReference>
<reference evidence="9 10" key="1">
    <citation type="journal article" date="2011" name="Stand. Genomic Sci.">
        <title>Complete genome sequence of Haliscomenobacter hydrossis type strain (O).</title>
        <authorList>
            <consortium name="US DOE Joint Genome Institute (JGI-PGF)"/>
            <person name="Daligault H."/>
            <person name="Lapidus A."/>
            <person name="Zeytun A."/>
            <person name="Nolan M."/>
            <person name="Lucas S."/>
            <person name="Del Rio T.G."/>
            <person name="Tice H."/>
            <person name="Cheng J.F."/>
            <person name="Tapia R."/>
            <person name="Han C."/>
            <person name="Goodwin L."/>
            <person name="Pitluck S."/>
            <person name="Liolios K."/>
            <person name="Pagani I."/>
            <person name="Ivanova N."/>
            <person name="Huntemann M."/>
            <person name="Mavromatis K."/>
            <person name="Mikhailova N."/>
            <person name="Pati A."/>
            <person name="Chen A."/>
            <person name="Palaniappan K."/>
            <person name="Land M."/>
            <person name="Hauser L."/>
            <person name="Brambilla E.M."/>
            <person name="Rohde M."/>
            <person name="Verbarg S."/>
            <person name="Goker M."/>
            <person name="Bristow J."/>
            <person name="Eisen J.A."/>
            <person name="Markowitz V."/>
            <person name="Hugenholtz P."/>
            <person name="Kyrpides N.C."/>
            <person name="Klenk H.P."/>
            <person name="Woyke T."/>
        </authorList>
    </citation>
    <scope>NUCLEOTIDE SEQUENCE [LARGE SCALE GENOMIC DNA]</scope>
    <source>
        <strain evidence="10">ATCC 27775 / DSM 1100 / LMG 10767 / O</strain>
    </source>
</reference>
<evidence type="ECO:0000256" key="4">
    <source>
        <dbReference type="ARBA" id="ARBA00022692"/>
    </source>
</evidence>
<dbReference type="Gene3D" id="2.170.130.10">
    <property type="entry name" value="TonB-dependent receptor, plug domain"/>
    <property type="match status" value="1"/>
</dbReference>
<dbReference type="InterPro" id="IPR039426">
    <property type="entry name" value="TonB-dep_rcpt-like"/>
</dbReference>
<evidence type="ECO:0000256" key="1">
    <source>
        <dbReference type="ARBA" id="ARBA00004571"/>
    </source>
</evidence>
<keyword evidence="4 7" id="KW-0812">Transmembrane</keyword>
<dbReference type="InterPro" id="IPR008969">
    <property type="entry name" value="CarboxyPept-like_regulatory"/>
</dbReference>
<keyword evidence="9" id="KW-0675">Receptor</keyword>
<keyword evidence="5 7" id="KW-0472">Membrane</keyword>
<dbReference type="KEGG" id="hhy:Halhy_5474"/>
<name>F4KR61_HALH1</name>
<dbReference type="InterPro" id="IPR023997">
    <property type="entry name" value="TonB-dep_OMP_SusC/RagA_CS"/>
</dbReference>
<dbReference type="Pfam" id="PF13715">
    <property type="entry name" value="CarbopepD_reg_2"/>
    <property type="match status" value="1"/>
</dbReference>
<evidence type="ECO:0000256" key="2">
    <source>
        <dbReference type="ARBA" id="ARBA00022448"/>
    </source>
</evidence>
<keyword evidence="2 7" id="KW-0813">Transport</keyword>
<dbReference type="InterPro" id="IPR012910">
    <property type="entry name" value="Plug_dom"/>
</dbReference>
<gene>
    <name evidence="9" type="ordered locus">Halhy_5474</name>
</gene>
<dbReference type="NCBIfam" id="TIGR04057">
    <property type="entry name" value="SusC_RagA_signa"/>
    <property type="match status" value="1"/>
</dbReference>
<dbReference type="InterPro" id="IPR036942">
    <property type="entry name" value="Beta-barrel_TonB_sf"/>
</dbReference>
<dbReference type="STRING" id="760192.Halhy_5474"/>
<comment type="subcellular location">
    <subcellularLocation>
        <location evidence="1 7">Cell outer membrane</location>
        <topology evidence="1 7">Multi-pass membrane protein</topology>
    </subcellularLocation>
</comment>
<dbReference type="Proteomes" id="UP000008461">
    <property type="component" value="Chromosome"/>
</dbReference>
<dbReference type="OrthoDB" id="9768177at2"/>
<dbReference type="PROSITE" id="PS52016">
    <property type="entry name" value="TONB_DEPENDENT_REC_3"/>
    <property type="match status" value="1"/>
</dbReference>
<evidence type="ECO:0000256" key="6">
    <source>
        <dbReference type="ARBA" id="ARBA00023237"/>
    </source>
</evidence>
<dbReference type="RefSeq" id="WP_013767829.1">
    <property type="nucleotide sequence ID" value="NC_015510.1"/>
</dbReference>
<dbReference type="AlphaFoldDB" id="F4KR61"/>
<sequence>MISIFVFADEYFVIYYLNKQTMRNKQKTFPGLTCLRRFSVLMLIFVSFVSFAQAQDVTVQGTVTSKDGNEPLTGVSILLVGTSRGTITDIDGRFSINAPINSTLKFSYTGYNEQTVVLNGQTNLNLVMEINTSVLSEVVVVGYGTQEAKDVTGAVTKIKSEVLKEVPAPNIIAQLKGRTAGVSIVNNSSTPGAAGQIRIRGNRTLTTNSGSSDALDGPLIVVDGIPYGGSINDLNPEDITSLDILKDASATAIYGSRGAGGVILVTTRRGKTGKAVITYDGFHGLTNIMSKYNVMNGAEYAQFKTDAAAYNRSSWPSSNGTSSYLLTQPEKDALAAGVSTDWQDLIYRTGSNSSHLLSVSGGSESTQYGLSGGYFLEEGVIPNQNFERFSLRTTIDHRINNRLKIGLNTMNTLTYSNTVGGGGVPSGLVRLTPLASPYNADGTVNLNPAIGSIDAAAVSPLTLITKASSLLANNRRLRTFNSLYAELKIVEGLRYRFNAGLDFRQDNGNGYSGPLTYVNTAVVQSSSNAEVNNSEAWSYNFQHLLYYDKVFAKKHKLGITGLFEVTKDHNQRSQFNVTGIPADYIANANFALAAGQPTATGSFSETGLLSYMGRVNYSFASKYLATLTFRRDGSSTLSPGFQYFNYPAVGLGWTVTEEGFMKNIKAISNLKIRGGWGISGNRNVGAYATLGGLSAGYYNFGQSTAGQQLAYLVTSLPSSTLSWQSTDQIDLGLEFGLFNDRITGSIDYYHQKTKDILLSVPLPASNGASSTLQNLGRTEGKGVEVMITTQNIQKTNGFNWSTDWVFFFNREKITQLTTPAELENKGAGWFVGQPLTVIYDYKKIGIWQLQDSINEQIKKQTAPVQYPGQIRIEDANGDGKIDANDRQILGNFQPQWEGGLTNRFSYKGFDLSIVIYARMGMQVLAPHLTADGGGNGFPFFNQSRVNQLKVDYWTRTNPTNAFPAPDAGTDRLLFGSTLGYQDGSFIKCRSINFGYQLPSSLMSKMGLASARVYLNATNPFVIYSPFVDAGFGPDPEGNGYGGGVAPTGAGDVGAPARQISVNLNNPAFRQFTFGLNLKF</sequence>
<evidence type="ECO:0000313" key="9">
    <source>
        <dbReference type="EMBL" id="AEE53299.1"/>
    </source>
</evidence>
<feature type="domain" description="TonB-dependent receptor plug" evidence="8">
    <location>
        <begin position="148"/>
        <end position="262"/>
    </location>
</feature>
<evidence type="ECO:0000256" key="7">
    <source>
        <dbReference type="PROSITE-ProRule" id="PRU01360"/>
    </source>
</evidence>
<proteinExistence type="inferred from homology"/>
<keyword evidence="3 7" id="KW-1134">Transmembrane beta strand</keyword>
<evidence type="ECO:0000259" key="8">
    <source>
        <dbReference type="Pfam" id="PF07715"/>
    </source>
</evidence>
<dbReference type="Gene3D" id="2.60.40.1120">
    <property type="entry name" value="Carboxypeptidase-like, regulatory domain"/>
    <property type="match status" value="1"/>
</dbReference>
<dbReference type="NCBIfam" id="TIGR04056">
    <property type="entry name" value="OMP_RagA_SusC"/>
    <property type="match status" value="1"/>
</dbReference>
<reference key="2">
    <citation type="submission" date="2011-04" db="EMBL/GenBank/DDBJ databases">
        <title>Complete sequence of chromosome of Haliscomenobacter hydrossis DSM 1100.</title>
        <authorList>
            <consortium name="US DOE Joint Genome Institute (JGI-PGF)"/>
            <person name="Lucas S."/>
            <person name="Han J."/>
            <person name="Lapidus A."/>
            <person name="Bruce D."/>
            <person name="Goodwin L."/>
            <person name="Pitluck S."/>
            <person name="Peters L."/>
            <person name="Kyrpides N."/>
            <person name="Mavromatis K."/>
            <person name="Ivanova N."/>
            <person name="Ovchinnikova G."/>
            <person name="Pagani I."/>
            <person name="Daligault H."/>
            <person name="Detter J.C."/>
            <person name="Han C."/>
            <person name="Land M."/>
            <person name="Hauser L."/>
            <person name="Markowitz V."/>
            <person name="Cheng J.-F."/>
            <person name="Hugenholtz P."/>
            <person name="Woyke T."/>
            <person name="Wu D."/>
            <person name="Verbarg S."/>
            <person name="Frueling A."/>
            <person name="Brambilla E."/>
            <person name="Klenk H.-P."/>
            <person name="Eisen J.A."/>
        </authorList>
    </citation>
    <scope>NUCLEOTIDE SEQUENCE</scope>
    <source>
        <strain>DSM 1100</strain>
    </source>
</reference>